<feature type="binding site" evidence="8">
    <location>
        <position position="315"/>
    </location>
    <ligand>
        <name>Mn(2+)</name>
        <dbReference type="ChEBI" id="CHEBI:29035"/>
    </ligand>
</feature>
<dbReference type="Pfam" id="PF00884">
    <property type="entry name" value="Sulfatase"/>
    <property type="match status" value="1"/>
</dbReference>
<evidence type="ECO:0000259" key="10">
    <source>
        <dbReference type="Pfam" id="PF00884"/>
    </source>
</evidence>
<dbReference type="CDD" id="cd16015">
    <property type="entry name" value="LTA_synthase"/>
    <property type="match status" value="1"/>
</dbReference>
<dbReference type="EMBL" id="SOZE01000001">
    <property type="protein sequence ID" value="TFF40609.1"/>
    <property type="molecule type" value="Genomic_DNA"/>
</dbReference>
<dbReference type="RefSeq" id="WP_133230129.1">
    <property type="nucleotide sequence ID" value="NZ_SOZE01000001.1"/>
</dbReference>
<comment type="caution">
    <text evidence="11">The sequence shown here is derived from an EMBL/GenBank/DDBJ whole genome shotgun (WGS) entry which is preliminary data.</text>
</comment>
<reference evidence="11 12" key="1">
    <citation type="journal article" date="2017" name="Int. J. Syst. Evol. Microbiol.">
        <title>Mucilaginibacterpsychrotolerans sp. nov., isolated from peatlands.</title>
        <authorList>
            <person name="Deng Y."/>
            <person name="Shen L."/>
            <person name="Xu B."/>
            <person name="Liu Y."/>
            <person name="Gu Z."/>
            <person name="Liu H."/>
            <person name="Zhou Y."/>
        </authorList>
    </citation>
    <scope>NUCLEOTIDE SEQUENCE [LARGE SCALE GENOMIC DNA]</scope>
    <source>
        <strain evidence="11 12">NH7-4</strain>
    </source>
</reference>
<name>A0A4Y8SNB3_9SPHI</name>
<dbReference type="PANTHER" id="PTHR47371:SF3">
    <property type="entry name" value="PHOSPHOGLYCEROL TRANSFERASE I"/>
    <property type="match status" value="1"/>
</dbReference>
<gene>
    <name evidence="11" type="ORF">E2R66_00025</name>
</gene>
<keyword evidence="2" id="KW-1003">Cell membrane</keyword>
<dbReference type="AlphaFoldDB" id="A0A4Y8SNB3"/>
<dbReference type="Proteomes" id="UP000297540">
    <property type="component" value="Unassembled WGS sequence"/>
</dbReference>
<feature type="binding site" evidence="8">
    <location>
        <position position="484"/>
    </location>
    <ligand>
        <name>Mn(2+)</name>
        <dbReference type="ChEBI" id="CHEBI:29035"/>
    </ligand>
</feature>
<dbReference type="GO" id="GO:0046872">
    <property type="term" value="F:metal ion binding"/>
    <property type="evidence" value="ECO:0007669"/>
    <property type="project" value="UniProtKB-KW"/>
</dbReference>
<dbReference type="InterPro" id="IPR000917">
    <property type="entry name" value="Sulfatase_N"/>
</dbReference>
<keyword evidence="12" id="KW-1185">Reference proteome</keyword>
<feature type="active site" evidence="6">
    <location>
        <position position="315"/>
    </location>
</feature>
<dbReference type="SUPFAM" id="SSF53649">
    <property type="entry name" value="Alkaline phosphatase-like"/>
    <property type="match status" value="1"/>
</dbReference>
<keyword evidence="7" id="KW-0479">Metal-binding</keyword>
<evidence type="ECO:0000256" key="2">
    <source>
        <dbReference type="ARBA" id="ARBA00022475"/>
    </source>
</evidence>
<feature type="transmembrane region" description="Helical" evidence="9">
    <location>
        <begin position="86"/>
        <end position="105"/>
    </location>
</feature>
<evidence type="ECO:0000256" key="5">
    <source>
        <dbReference type="ARBA" id="ARBA00023136"/>
    </source>
</evidence>
<evidence type="ECO:0000256" key="1">
    <source>
        <dbReference type="ARBA" id="ARBA00004651"/>
    </source>
</evidence>
<dbReference type="InterPro" id="IPR012160">
    <property type="entry name" value="LtaS-like"/>
</dbReference>
<dbReference type="PANTHER" id="PTHR47371">
    <property type="entry name" value="LIPOTEICHOIC ACID SYNTHASE"/>
    <property type="match status" value="1"/>
</dbReference>
<feature type="binding site" evidence="8">
    <location>
        <position position="275"/>
    </location>
    <ligand>
        <name>Mn(2+)</name>
        <dbReference type="ChEBI" id="CHEBI:29035"/>
    </ligand>
</feature>
<evidence type="ECO:0000313" key="11">
    <source>
        <dbReference type="EMBL" id="TFF40609.1"/>
    </source>
</evidence>
<keyword evidence="4 9" id="KW-1133">Transmembrane helix</keyword>
<organism evidence="11 12">
    <name type="scientific">Mucilaginibacter psychrotolerans</name>
    <dbReference type="NCBI Taxonomy" id="1524096"/>
    <lineage>
        <taxon>Bacteria</taxon>
        <taxon>Pseudomonadati</taxon>
        <taxon>Bacteroidota</taxon>
        <taxon>Sphingobacteriia</taxon>
        <taxon>Sphingobacteriales</taxon>
        <taxon>Sphingobacteriaceae</taxon>
        <taxon>Mucilaginibacter</taxon>
    </lineage>
</organism>
<feature type="binding site" evidence="7">
    <location>
        <position position="430"/>
    </location>
    <ligand>
        <name>substrate</name>
    </ligand>
</feature>
<feature type="transmembrane region" description="Helical" evidence="9">
    <location>
        <begin position="136"/>
        <end position="158"/>
    </location>
</feature>
<dbReference type="PIRSF" id="PIRSF005091">
    <property type="entry name" value="Mmb_sulf_HI1246"/>
    <property type="match status" value="1"/>
</dbReference>
<keyword evidence="7" id="KW-0464">Manganese</keyword>
<evidence type="ECO:0000256" key="8">
    <source>
        <dbReference type="PIRSR" id="PIRSR005091-3"/>
    </source>
</evidence>
<dbReference type="Gene3D" id="3.40.720.10">
    <property type="entry name" value="Alkaline Phosphatase, subunit A"/>
    <property type="match status" value="1"/>
</dbReference>
<accession>A0A4Y8SNB3</accession>
<proteinExistence type="predicted"/>
<comment type="subcellular location">
    <subcellularLocation>
        <location evidence="1">Cell membrane</location>
        <topology evidence="1">Multi-pass membrane protein</topology>
    </subcellularLocation>
</comment>
<evidence type="ECO:0000256" key="9">
    <source>
        <dbReference type="SAM" id="Phobius"/>
    </source>
</evidence>
<evidence type="ECO:0000256" key="6">
    <source>
        <dbReference type="PIRSR" id="PIRSR005091-1"/>
    </source>
</evidence>
<evidence type="ECO:0000313" key="12">
    <source>
        <dbReference type="Proteomes" id="UP000297540"/>
    </source>
</evidence>
<keyword evidence="5 9" id="KW-0472">Membrane</keyword>
<dbReference type="Gene3D" id="3.30.1120.80">
    <property type="match status" value="1"/>
</dbReference>
<evidence type="ECO:0000256" key="4">
    <source>
        <dbReference type="ARBA" id="ARBA00022989"/>
    </source>
</evidence>
<feature type="transmembrane region" description="Helical" evidence="9">
    <location>
        <begin position="56"/>
        <end position="74"/>
    </location>
</feature>
<evidence type="ECO:0000256" key="7">
    <source>
        <dbReference type="PIRSR" id="PIRSR005091-2"/>
    </source>
</evidence>
<feature type="domain" description="Sulfatase N-terminal" evidence="10">
    <location>
        <begin position="267"/>
        <end position="540"/>
    </location>
</feature>
<feature type="binding site" evidence="8">
    <location>
        <position position="485"/>
    </location>
    <ligand>
        <name>Mn(2+)</name>
        <dbReference type="ChEBI" id="CHEBI:29035"/>
    </ligand>
</feature>
<dbReference type="OrthoDB" id="9777768at2"/>
<keyword evidence="3 9" id="KW-0812">Transmembrane</keyword>
<protein>
    <submittedName>
        <fullName evidence="11">Alkaline phosphatase family protein</fullName>
    </submittedName>
</protein>
<feature type="transmembrane region" description="Helical" evidence="9">
    <location>
        <begin position="170"/>
        <end position="191"/>
    </location>
</feature>
<evidence type="ECO:0000256" key="3">
    <source>
        <dbReference type="ARBA" id="ARBA00022692"/>
    </source>
</evidence>
<feature type="transmembrane region" description="Helical" evidence="9">
    <location>
        <begin position="12"/>
        <end position="30"/>
    </location>
</feature>
<dbReference type="InterPro" id="IPR017850">
    <property type="entry name" value="Alkaline_phosphatase_core_sf"/>
</dbReference>
<dbReference type="InterPro" id="IPR050448">
    <property type="entry name" value="OpgB/LTA_synthase_biosynth"/>
</dbReference>
<sequence>MLKTVFSFCRFLIFWIVFAFITRAVFEVYFHEKFEGSTAWDIIQTFIYGARMDASMAGYIALIPLLVFGFNWFTKYHIKPIWLCGYVYFMLFLVCFIAILNFNIFREWGTKVNFRVFANVYNSPSEAMASTGSSPIGISLSIGAVLLTVGILLSHFIIDYNFRKPKVPLWTKPLIFLLLFGVNFVIVRSGLQLVPMSQSTVYFSDRPILNQGALNTEWNLMQNTFESVKTQDNPYLFMPAARATALVDSMYAVNKDTTINILTTPRPNVVIIQLESFTADVIQSLGGEKGDAPNFEDFIKNGVLFDSIYAASDRTDKGIVAILSAFPSQASRTMVIDNSKQEHLPAISNSLINHGYHTSYFYGGDANFMNFKAYLLSHNIDGMIDKFSFDEKEMNSKWGAHDDIVLKRNVIYLSQQKEPFFSYIQTLSNHEPFEVPTQPHFPGEDLPNKFRSTAYYTDASLKEYFDEAKKQPWYKNTLFILVADHGHRLPLNHSEPYEPRKYHIPLLFFGDAIKPEYRGKHITKLGNQVDIATTLLTQMGLPHKEFKWSKNLLNPYSKEFAFFDWDNGMGFMTPNQAVSYDNAGQRVNYIKNPAAPKAETDETLLLGKAFLQEVFTEYMKF</sequence>
<dbReference type="GO" id="GO:0005886">
    <property type="term" value="C:plasma membrane"/>
    <property type="evidence" value="ECO:0007669"/>
    <property type="project" value="UniProtKB-SubCell"/>
</dbReference>